<evidence type="ECO:0000256" key="2">
    <source>
        <dbReference type="ARBA" id="ARBA00001946"/>
    </source>
</evidence>
<dbReference type="AlphaFoldDB" id="A0A3G1KUD6"/>
<dbReference type="NCBIfam" id="TIGR00694">
    <property type="entry name" value="thiM"/>
    <property type="match status" value="1"/>
</dbReference>
<evidence type="ECO:0000256" key="4">
    <source>
        <dbReference type="ARBA" id="ARBA00022679"/>
    </source>
</evidence>
<dbReference type="Gene3D" id="3.40.1190.20">
    <property type="match status" value="1"/>
</dbReference>
<evidence type="ECO:0000256" key="5">
    <source>
        <dbReference type="ARBA" id="ARBA00022723"/>
    </source>
</evidence>
<feature type="binding site" evidence="11">
    <location>
        <position position="122"/>
    </location>
    <ligand>
        <name>ATP</name>
        <dbReference type="ChEBI" id="CHEBI:30616"/>
    </ligand>
</feature>
<dbReference type="GO" id="GO:0000287">
    <property type="term" value="F:magnesium ion binding"/>
    <property type="evidence" value="ECO:0007669"/>
    <property type="project" value="UniProtKB-UniRule"/>
</dbReference>
<keyword evidence="8 11" id="KW-0067">ATP-binding</keyword>
<evidence type="ECO:0000256" key="10">
    <source>
        <dbReference type="ARBA" id="ARBA00022977"/>
    </source>
</evidence>
<evidence type="ECO:0000313" key="13">
    <source>
        <dbReference type="Proteomes" id="UP000323521"/>
    </source>
</evidence>
<evidence type="ECO:0000256" key="7">
    <source>
        <dbReference type="ARBA" id="ARBA00022777"/>
    </source>
</evidence>
<dbReference type="Proteomes" id="UP000323521">
    <property type="component" value="Chromosome"/>
</dbReference>
<comment type="similarity">
    <text evidence="11">Belongs to the Thz kinase family.</text>
</comment>
<comment type="function">
    <text evidence="11">Catalyzes the phosphorylation of the hydroxyl group of 4-methyl-5-beta-hydroxyethylthiazole (THZ).</text>
</comment>
<dbReference type="GO" id="GO:0009228">
    <property type="term" value="P:thiamine biosynthetic process"/>
    <property type="evidence" value="ECO:0007669"/>
    <property type="project" value="UniProtKB-KW"/>
</dbReference>
<dbReference type="CDD" id="cd01170">
    <property type="entry name" value="THZ_kinase"/>
    <property type="match status" value="1"/>
</dbReference>
<keyword evidence="9 11" id="KW-0460">Magnesium</keyword>
<gene>
    <name evidence="11" type="primary">thiM</name>
    <name evidence="12" type="ORF">DCMF_15915</name>
</gene>
<dbReference type="InterPro" id="IPR029056">
    <property type="entry name" value="Ribokinase-like"/>
</dbReference>
<dbReference type="GO" id="GO:0005524">
    <property type="term" value="F:ATP binding"/>
    <property type="evidence" value="ECO:0007669"/>
    <property type="project" value="UniProtKB-UniRule"/>
</dbReference>
<proteinExistence type="inferred from homology"/>
<evidence type="ECO:0000313" key="12">
    <source>
        <dbReference type="EMBL" id="ATW26062.1"/>
    </source>
</evidence>
<dbReference type="InterPro" id="IPR000417">
    <property type="entry name" value="Hyethyz_kinase"/>
</dbReference>
<evidence type="ECO:0000256" key="6">
    <source>
        <dbReference type="ARBA" id="ARBA00022741"/>
    </source>
</evidence>
<name>A0A3G1KUD6_FORW1</name>
<dbReference type="UniPathway" id="UPA00060">
    <property type="reaction ID" value="UER00139"/>
</dbReference>
<keyword evidence="13" id="KW-1185">Reference proteome</keyword>
<feature type="binding site" evidence="11">
    <location>
        <position position="168"/>
    </location>
    <ligand>
        <name>ATP</name>
        <dbReference type="ChEBI" id="CHEBI:30616"/>
    </ligand>
</feature>
<dbReference type="KEGG" id="fwa:DCMF_15915"/>
<dbReference type="PRINTS" id="PR01099">
    <property type="entry name" value="HYETHTZKNASE"/>
</dbReference>
<comment type="catalytic activity">
    <reaction evidence="1 11">
        <text>5-(2-hydroxyethyl)-4-methylthiazole + ATP = 4-methyl-5-(2-phosphooxyethyl)-thiazole + ADP + H(+)</text>
        <dbReference type="Rhea" id="RHEA:24212"/>
        <dbReference type="ChEBI" id="CHEBI:15378"/>
        <dbReference type="ChEBI" id="CHEBI:17957"/>
        <dbReference type="ChEBI" id="CHEBI:30616"/>
        <dbReference type="ChEBI" id="CHEBI:58296"/>
        <dbReference type="ChEBI" id="CHEBI:456216"/>
        <dbReference type="EC" id="2.7.1.50"/>
    </reaction>
</comment>
<dbReference type="NCBIfam" id="NF006830">
    <property type="entry name" value="PRK09355.1"/>
    <property type="match status" value="1"/>
</dbReference>
<dbReference type="EMBL" id="CP017634">
    <property type="protein sequence ID" value="ATW26062.1"/>
    <property type="molecule type" value="Genomic_DNA"/>
</dbReference>
<organism evidence="12 13">
    <name type="scientific">Formimonas warabiya</name>
    <dbReference type="NCBI Taxonomy" id="1761012"/>
    <lineage>
        <taxon>Bacteria</taxon>
        <taxon>Bacillati</taxon>
        <taxon>Bacillota</taxon>
        <taxon>Clostridia</taxon>
        <taxon>Eubacteriales</taxon>
        <taxon>Peptococcaceae</taxon>
        <taxon>Candidatus Formimonas</taxon>
    </lineage>
</organism>
<keyword evidence="7 11" id="KW-0418">Kinase</keyword>
<accession>A0A3G1KUD6</accession>
<sequence length="270" mass="28216">MEMLKSISENLRTVKEKSPLVHHLTNYVTVNDCANMVLAVGGSPVMADDIGEVAEMASLASALVINMGTLNKRTIASMILAGQTAREHGIPVIFDPVGIGATTLRTDTAVKIIRETQPAVIRGNMSEIKCLSGLNVQIKGVDSTADEAGGERIAQNLAQKQGCVIAITGATDIISDGSRTCLITNGDKMLSRVTGTGCMTTSLIGTYCGATKDLFLGAASGIMTMGLAGEIACHSLKEAEGIGTFRVRLFDAVFNLSPESLLRGGKISLA</sequence>
<evidence type="ECO:0000256" key="3">
    <source>
        <dbReference type="ARBA" id="ARBA00004868"/>
    </source>
</evidence>
<dbReference type="GO" id="GO:0004417">
    <property type="term" value="F:hydroxyethylthiazole kinase activity"/>
    <property type="evidence" value="ECO:0007669"/>
    <property type="project" value="UniProtKB-UniRule"/>
</dbReference>
<protein>
    <recommendedName>
        <fullName evidence="11">Hydroxyethylthiazole kinase</fullName>
        <ecNumber evidence="11">2.7.1.50</ecNumber>
    </recommendedName>
    <alternativeName>
        <fullName evidence="11">4-methyl-5-beta-hydroxyethylthiazole kinase</fullName>
        <shortName evidence="11">TH kinase</shortName>
        <shortName evidence="11">Thz kinase</shortName>
    </alternativeName>
</protein>
<dbReference type="PIRSF" id="PIRSF000513">
    <property type="entry name" value="Thz_kinase"/>
    <property type="match status" value="1"/>
</dbReference>
<comment type="cofactor">
    <cofactor evidence="2 11">
        <name>Mg(2+)</name>
        <dbReference type="ChEBI" id="CHEBI:18420"/>
    </cofactor>
</comment>
<comment type="pathway">
    <text evidence="3 11">Cofactor biosynthesis; thiamine diphosphate biosynthesis; 4-methyl-5-(2-phosphoethyl)-thiazole from 5-(2-hydroxyethyl)-4-methylthiazole: step 1/1.</text>
</comment>
<dbReference type="EC" id="2.7.1.50" evidence="11"/>
<feature type="binding site" evidence="11">
    <location>
        <position position="46"/>
    </location>
    <ligand>
        <name>substrate</name>
    </ligand>
</feature>
<evidence type="ECO:0000256" key="1">
    <source>
        <dbReference type="ARBA" id="ARBA00001771"/>
    </source>
</evidence>
<evidence type="ECO:0000256" key="8">
    <source>
        <dbReference type="ARBA" id="ARBA00022840"/>
    </source>
</evidence>
<dbReference type="OrthoDB" id="9778146at2"/>
<keyword evidence="4 11" id="KW-0808">Transferase</keyword>
<feature type="binding site" evidence="11">
    <location>
        <position position="195"/>
    </location>
    <ligand>
        <name>substrate</name>
    </ligand>
</feature>
<dbReference type="GO" id="GO:0009229">
    <property type="term" value="P:thiamine diphosphate biosynthetic process"/>
    <property type="evidence" value="ECO:0007669"/>
    <property type="project" value="UniProtKB-UniRule"/>
</dbReference>
<evidence type="ECO:0000256" key="9">
    <source>
        <dbReference type="ARBA" id="ARBA00022842"/>
    </source>
</evidence>
<reference evidence="12 13" key="1">
    <citation type="submission" date="2016-10" db="EMBL/GenBank/DDBJ databases">
        <title>Complete Genome Sequence of Peptococcaceae strain DCMF.</title>
        <authorList>
            <person name="Edwards R.J."/>
            <person name="Holland S.I."/>
            <person name="Deshpande N.P."/>
            <person name="Wong Y.K."/>
            <person name="Ertan H."/>
            <person name="Manefield M."/>
            <person name="Russell T.L."/>
            <person name="Lee M.J."/>
        </authorList>
    </citation>
    <scope>NUCLEOTIDE SEQUENCE [LARGE SCALE GENOMIC DNA]</scope>
    <source>
        <strain evidence="12 13">DCMF</strain>
    </source>
</reference>
<evidence type="ECO:0000256" key="11">
    <source>
        <dbReference type="HAMAP-Rule" id="MF_00228"/>
    </source>
</evidence>
<keyword evidence="6 11" id="KW-0547">Nucleotide-binding</keyword>
<dbReference type="HAMAP" id="MF_00228">
    <property type="entry name" value="Thz_kinase"/>
    <property type="match status" value="1"/>
</dbReference>
<keyword evidence="10 11" id="KW-0784">Thiamine biosynthesis</keyword>
<dbReference type="Pfam" id="PF02110">
    <property type="entry name" value="HK"/>
    <property type="match status" value="1"/>
</dbReference>
<dbReference type="RefSeq" id="WP_148135336.1">
    <property type="nucleotide sequence ID" value="NZ_CP017634.1"/>
</dbReference>
<keyword evidence="5 11" id="KW-0479">Metal-binding</keyword>
<dbReference type="SUPFAM" id="SSF53613">
    <property type="entry name" value="Ribokinase-like"/>
    <property type="match status" value="1"/>
</dbReference>